<gene>
    <name evidence="2" type="ORF">GCM10009117_03420</name>
</gene>
<dbReference type="RefSeq" id="WP_343763012.1">
    <property type="nucleotide sequence ID" value="NZ_BAAAFG010000002.1"/>
</dbReference>
<protein>
    <submittedName>
        <fullName evidence="2">Glycosyltransferase</fullName>
    </submittedName>
</protein>
<comment type="caution">
    <text evidence="2">The sequence shown here is derived from an EMBL/GenBank/DDBJ whole genome shotgun (WGS) entry which is preliminary data.</text>
</comment>
<dbReference type="Gene3D" id="3.40.50.2000">
    <property type="entry name" value="Glycogen Phosphorylase B"/>
    <property type="match status" value="2"/>
</dbReference>
<dbReference type="PANTHER" id="PTHR12526">
    <property type="entry name" value="GLYCOSYLTRANSFERASE"/>
    <property type="match status" value="1"/>
</dbReference>
<dbReference type="CDD" id="cd03801">
    <property type="entry name" value="GT4_PimA-like"/>
    <property type="match status" value="1"/>
</dbReference>
<dbReference type="Pfam" id="PF13524">
    <property type="entry name" value="Glyco_trans_1_2"/>
    <property type="match status" value="1"/>
</dbReference>
<dbReference type="SUPFAM" id="SSF53756">
    <property type="entry name" value="UDP-Glycosyltransferase/glycogen phosphorylase"/>
    <property type="match status" value="1"/>
</dbReference>
<accession>A0ABN1MDM3</accession>
<evidence type="ECO:0000259" key="1">
    <source>
        <dbReference type="Pfam" id="PF13524"/>
    </source>
</evidence>
<evidence type="ECO:0000313" key="2">
    <source>
        <dbReference type="EMBL" id="GAA0871196.1"/>
    </source>
</evidence>
<evidence type="ECO:0000313" key="3">
    <source>
        <dbReference type="Proteomes" id="UP001500507"/>
    </source>
</evidence>
<dbReference type="InterPro" id="IPR055259">
    <property type="entry name" value="YkvP/CgeB_Glyco_trans-like"/>
</dbReference>
<dbReference type="PANTHER" id="PTHR12526:SF625">
    <property type="entry name" value="PHOSPHATIDYLINOSITOL GLYCAN-CLASS A"/>
    <property type="match status" value="1"/>
</dbReference>
<dbReference type="Proteomes" id="UP001500507">
    <property type="component" value="Unassembled WGS sequence"/>
</dbReference>
<sequence>MKILLVGEYSRLHNSLKEGLHHLGHEVTIIATGDNFKNYPVDLNFKATLVERFWVIRKFKNLLFRVTGIDLGKTERGIRFGLQLKKLKGFDVVQLINSNAIGTHLWLQRRFILALKKHNATFFLSVCGEETPIVQYYLDQKFTYDLLEPLRNQEVSTKQYAFTLAYTKEDYLNFYTFVEEQALALIPSDLDYLIPLQHHPKTHFIPNPINIDRFTPSYYQSGKIELFLGINRMSAVKKGIHFFVKALKIIQDKYPEKVSVTITESIPYDEYIQIYRNAHILLDNVYAYDQGFNALEAMAQGKVVFTGAEKEFVEHYALKETVAINSLPNVDYLVTKLSDLIEHPESITQIGQNARKFIEEHHHYITVASQFEQLYLSHQK</sequence>
<feature type="domain" description="Spore protein YkvP/CgeB glycosyl transferase-like" evidence="1">
    <location>
        <begin position="248"/>
        <end position="372"/>
    </location>
</feature>
<proteinExistence type="predicted"/>
<dbReference type="EMBL" id="BAAAFG010000002">
    <property type="protein sequence ID" value="GAA0871196.1"/>
    <property type="molecule type" value="Genomic_DNA"/>
</dbReference>
<name>A0ABN1MDM3_9FLAO</name>
<organism evidence="2 3">
    <name type="scientific">Gangjinia marincola</name>
    <dbReference type="NCBI Taxonomy" id="578463"/>
    <lineage>
        <taxon>Bacteria</taxon>
        <taxon>Pseudomonadati</taxon>
        <taxon>Bacteroidota</taxon>
        <taxon>Flavobacteriia</taxon>
        <taxon>Flavobacteriales</taxon>
        <taxon>Flavobacteriaceae</taxon>
        <taxon>Gangjinia</taxon>
    </lineage>
</organism>
<keyword evidence="3" id="KW-1185">Reference proteome</keyword>
<reference evidence="2 3" key="1">
    <citation type="journal article" date="2019" name="Int. J. Syst. Evol. Microbiol.">
        <title>The Global Catalogue of Microorganisms (GCM) 10K type strain sequencing project: providing services to taxonomists for standard genome sequencing and annotation.</title>
        <authorList>
            <consortium name="The Broad Institute Genomics Platform"/>
            <consortium name="The Broad Institute Genome Sequencing Center for Infectious Disease"/>
            <person name="Wu L."/>
            <person name="Ma J."/>
        </authorList>
    </citation>
    <scope>NUCLEOTIDE SEQUENCE [LARGE SCALE GENOMIC DNA]</scope>
    <source>
        <strain evidence="2 3">JCM 16082</strain>
    </source>
</reference>